<evidence type="ECO:0000256" key="1">
    <source>
        <dbReference type="SAM" id="SignalP"/>
    </source>
</evidence>
<dbReference type="Pfam" id="PF04385">
    <property type="entry name" value="FAINT"/>
    <property type="match status" value="1"/>
</dbReference>
<dbReference type="KEGG" id="beq:BEWA_038570"/>
<keyword evidence="1" id="KW-0732">Signal</keyword>
<name>L1LEW9_THEEQ</name>
<dbReference type="EMBL" id="ACOU01000002">
    <property type="protein sequence ID" value="EKX73819.1"/>
    <property type="molecule type" value="Genomic_DNA"/>
</dbReference>
<evidence type="ECO:0000313" key="2">
    <source>
        <dbReference type="EMBL" id="EKX73819.1"/>
    </source>
</evidence>
<feature type="signal peptide" evidence="1">
    <location>
        <begin position="1"/>
        <end position="18"/>
    </location>
</feature>
<dbReference type="InterPro" id="IPR007480">
    <property type="entry name" value="DUF529"/>
</dbReference>
<gene>
    <name evidence="2" type="ORF">BEWA_038570</name>
</gene>
<dbReference type="GeneID" id="15803183"/>
<dbReference type="VEuPathDB" id="PiroplasmaDB:BEWA_038570"/>
<proteinExistence type="predicted"/>
<feature type="chain" id="PRO_5003953303" evidence="1">
    <location>
        <begin position="19"/>
        <end position="319"/>
    </location>
</feature>
<protein>
    <submittedName>
        <fullName evidence="2">Signal peptide containing protein</fullName>
    </submittedName>
</protein>
<keyword evidence="3" id="KW-1185">Reference proteome</keyword>
<comment type="caution">
    <text evidence="2">The sequence shown here is derived from an EMBL/GenBank/DDBJ whole genome shotgun (WGS) entry which is preliminary data.</text>
</comment>
<dbReference type="Proteomes" id="UP000031512">
    <property type="component" value="Unassembled WGS sequence"/>
</dbReference>
<accession>L1LEW9</accession>
<reference evidence="2 3" key="1">
    <citation type="journal article" date="2012" name="BMC Genomics">
        <title>Comparative genomic analysis and phylogenetic position of Theileria equi.</title>
        <authorList>
            <person name="Kappmeyer L.S."/>
            <person name="Thiagarajan M."/>
            <person name="Herndon D.R."/>
            <person name="Ramsay J.D."/>
            <person name="Caler E."/>
            <person name="Djikeng A."/>
            <person name="Gillespie J.J."/>
            <person name="Lau A.O."/>
            <person name="Roalson E.H."/>
            <person name="Silva J.C."/>
            <person name="Silva M.G."/>
            <person name="Suarez C.E."/>
            <person name="Ueti M.W."/>
            <person name="Nene V.M."/>
            <person name="Mealey R.H."/>
            <person name="Knowles D.P."/>
            <person name="Brayton K.A."/>
        </authorList>
    </citation>
    <scope>NUCLEOTIDE SEQUENCE [LARGE SCALE GENOMIC DNA]</scope>
    <source>
        <strain evidence="2 3">WA</strain>
    </source>
</reference>
<evidence type="ECO:0000313" key="3">
    <source>
        <dbReference type="Proteomes" id="UP000031512"/>
    </source>
</evidence>
<organism evidence="2 3">
    <name type="scientific">Theileria equi strain WA</name>
    <dbReference type="NCBI Taxonomy" id="1537102"/>
    <lineage>
        <taxon>Eukaryota</taxon>
        <taxon>Sar</taxon>
        <taxon>Alveolata</taxon>
        <taxon>Apicomplexa</taxon>
        <taxon>Aconoidasida</taxon>
        <taxon>Piroplasmida</taxon>
        <taxon>Theileriidae</taxon>
        <taxon>Theileria</taxon>
    </lineage>
</organism>
<dbReference type="AlphaFoldDB" id="L1LEW9"/>
<sequence length="319" mass="36346">MNVFSILLVTCLLGLCHCSRSKFPAAEPFVEVLDDYPEMETRRSGSSGKRLVWDMAHGIVYEEYTQSLARRHDYENVEYISAEASKMNTHSGNTTIPVTLDLSKPDEELCRAIKTDIDGIPAVVYLPKSNQINKIVNGKKDVWIASKIKAGRRTVFKVHEEKCFYCVAFLKGNKPCMVAIGAELLQSKFLQYSTYKDNKWSRSATVDEKEIDALKVKTNTLTKFTLDLSSLKEYDEKYQLVKCGKDGVNRLVTPQPGNLIERIVDGNLEVWTASDNQVCYLCEYYPKDDSGEIKLHVRKNEDSFSFTLFDKVDGSWKKR</sequence>
<dbReference type="RefSeq" id="XP_004833271.1">
    <property type="nucleotide sequence ID" value="XM_004833214.1"/>
</dbReference>
<dbReference type="OrthoDB" id="27226at2759"/>